<proteinExistence type="predicted"/>
<dbReference type="PROSITE" id="PS51186">
    <property type="entry name" value="GNAT"/>
    <property type="match status" value="1"/>
</dbReference>
<dbReference type="NCBIfam" id="TIGR03827">
    <property type="entry name" value="GNAT_ablB"/>
    <property type="match status" value="1"/>
</dbReference>
<dbReference type="InterPro" id="IPR000182">
    <property type="entry name" value="GNAT_dom"/>
</dbReference>
<keyword evidence="2" id="KW-0808">Transferase</keyword>
<evidence type="ECO:0000313" key="2">
    <source>
        <dbReference type="EMBL" id="PAV12271.1"/>
    </source>
</evidence>
<organism evidence="2 3">
    <name type="scientific">Methanosarcina spelaei</name>
    <dbReference type="NCBI Taxonomy" id="1036679"/>
    <lineage>
        <taxon>Archaea</taxon>
        <taxon>Methanobacteriati</taxon>
        <taxon>Methanobacteriota</taxon>
        <taxon>Stenosarchaea group</taxon>
        <taxon>Methanomicrobia</taxon>
        <taxon>Methanosarcinales</taxon>
        <taxon>Methanosarcinaceae</taxon>
        <taxon>Methanosarcina</taxon>
    </lineage>
</organism>
<evidence type="ECO:0000313" key="3">
    <source>
        <dbReference type="Proteomes" id="UP000218164"/>
    </source>
</evidence>
<evidence type="ECO:0000259" key="1">
    <source>
        <dbReference type="PROSITE" id="PS51186"/>
    </source>
</evidence>
<dbReference type="EMBL" id="LMVP01000301">
    <property type="protein sequence ID" value="PAV12271.1"/>
    <property type="molecule type" value="Genomic_DNA"/>
</dbReference>
<name>A0A2A2HRY4_9EURY</name>
<comment type="caution">
    <text evidence="2">The sequence shown here is derived from an EMBL/GenBank/DDBJ whole genome shotgun (WGS) entry which is preliminary data.</text>
</comment>
<accession>A0A2A2HRY4</accession>
<dbReference type="Proteomes" id="UP000218164">
    <property type="component" value="Unassembled WGS sequence"/>
</dbReference>
<dbReference type="InterPro" id="IPR022525">
    <property type="entry name" value="GNAT_AblB"/>
</dbReference>
<reference evidence="2 3" key="1">
    <citation type="journal article" date="2017" name="BMC Genomics">
        <title>Genomic analysis of methanogenic archaea reveals a shift towards energy conservation.</title>
        <authorList>
            <person name="Gilmore S.P."/>
            <person name="Henske J.K."/>
            <person name="Sexton J.A."/>
            <person name="Solomon K.V."/>
            <person name="Seppala S."/>
            <person name="Yoo J.I."/>
            <person name="Huyett L.M."/>
            <person name="Pressman A."/>
            <person name="Cogan J.Z."/>
            <person name="Kivenson V."/>
            <person name="Peng X."/>
            <person name="Tan Y."/>
            <person name="Valentine D.L."/>
            <person name="O'Malley M.A."/>
        </authorList>
    </citation>
    <scope>NUCLEOTIDE SEQUENCE [LARGE SCALE GENOMIC DNA]</scope>
    <source>
        <strain evidence="2 3">MC-15</strain>
    </source>
</reference>
<dbReference type="AlphaFoldDB" id="A0A2A2HRY4"/>
<gene>
    <name evidence="2" type="ORF">ASJ81_07225</name>
</gene>
<dbReference type="InterPro" id="IPR016181">
    <property type="entry name" value="Acyl_CoA_acyltransferase"/>
</dbReference>
<protein>
    <submittedName>
        <fullName evidence="2">GNAT family acetyltransferase</fullName>
    </submittedName>
</protein>
<sequence length="297" mass="33389">MDGSRAELIIDYYNSRIKIINFTGNFENISGILQIVAEIVKVGKIIVYASLENIKELETCGYIEEGIISGYYAGKKDCHILSSYLESSRGVSSNKEKEDQITKNCLTKVGIARRKPNKQDDHRKKESIGIRKEGIGFPKEYSIKPAVQADASLMAMLYRQEFKFYPAPLHMESYLLKTMDSNVLYLLAEKQGKILSLASAEMDPINKCAEVTDCLTISSERGRGLMKELIKALEKELSNRGFRSSYTLCRASSSGINSAFASLGYAYTGRLINNCKIGNGFEDMNIWCKMLKENRLE</sequence>
<dbReference type="SUPFAM" id="SSF55729">
    <property type="entry name" value="Acyl-CoA N-acyltransferases (Nat)"/>
    <property type="match status" value="1"/>
</dbReference>
<dbReference type="Pfam" id="PF00583">
    <property type="entry name" value="Acetyltransf_1"/>
    <property type="match status" value="1"/>
</dbReference>
<dbReference type="OrthoDB" id="116527at2157"/>
<dbReference type="Gene3D" id="3.40.630.30">
    <property type="match status" value="1"/>
</dbReference>
<dbReference type="GO" id="GO:0008080">
    <property type="term" value="F:N-acetyltransferase activity"/>
    <property type="evidence" value="ECO:0007669"/>
    <property type="project" value="InterPro"/>
</dbReference>
<feature type="domain" description="N-acetyltransferase" evidence="1">
    <location>
        <begin position="141"/>
        <end position="293"/>
    </location>
</feature>
<keyword evidence="3" id="KW-1185">Reference proteome</keyword>